<dbReference type="InterPro" id="IPR056822">
    <property type="entry name" value="TEN_NHL"/>
</dbReference>
<dbReference type="SMART" id="SM00181">
    <property type="entry name" value="EGF"/>
    <property type="match status" value="5"/>
</dbReference>
<evidence type="ECO:0000256" key="11">
    <source>
        <dbReference type="PROSITE-ProRule" id="PRU00076"/>
    </source>
</evidence>
<dbReference type="OMA" id="MAHRANT"/>
<dbReference type="InterPro" id="IPR011042">
    <property type="entry name" value="6-blade_b-propeller_TolB-like"/>
</dbReference>
<keyword evidence="7" id="KW-0677">Repeat</keyword>
<keyword evidence="10 11" id="KW-1015">Disulfide bond</keyword>
<comment type="similarity">
    <text evidence="3">Belongs to the tenascin family. Teneurin subfamily.</text>
</comment>
<evidence type="ECO:0000256" key="10">
    <source>
        <dbReference type="ARBA" id="ARBA00023157"/>
    </source>
</evidence>
<keyword evidence="15" id="KW-1185">Reference proteome</keyword>
<keyword evidence="9" id="KW-0472">Membrane</keyword>
<dbReference type="GO" id="GO:0008045">
    <property type="term" value="P:motor neuron axon guidance"/>
    <property type="evidence" value="ECO:0007669"/>
    <property type="project" value="TreeGrafter"/>
</dbReference>
<dbReference type="CDD" id="cd00054">
    <property type="entry name" value="EGF_CA"/>
    <property type="match status" value="2"/>
</dbReference>
<gene>
    <name evidence="14" type="ORF">HPB48_003477</name>
</gene>
<evidence type="ECO:0000256" key="12">
    <source>
        <dbReference type="SAM" id="MobiDB-lite"/>
    </source>
</evidence>
<dbReference type="InterPro" id="IPR008969">
    <property type="entry name" value="CarboxyPept-like_regulatory"/>
</dbReference>
<dbReference type="InterPro" id="IPR056820">
    <property type="entry name" value="TEN_TTR-like"/>
</dbReference>
<evidence type="ECO:0000256" key="8">
    <source>
        <dbReference type="ARBA" id="ARBA00022989"/>
    </source>
</evidence>
<dbReference type="InterPro" id="IPR057627">
    <property type="entry name" value="FN-plug_TEN1-4"/>
</dbReference>
<dbReference type="OrthoDB" id="442731at2759"/>
<feature type="compositionally biased region" description="Pro residues" evidence="12">
    <location>
        <begin position="16"/>
        <end position="26"/>
    </location>
</feature>
<evidence type="ECO:0000256" key="6">
    <source>
        <dbReference type="ARBA" id="ARBA00022692"/>
    </source>
</evidence>
<dbReference type="PANTHER" id="PTHR11219">
    <property type="entry name" value="TENEURIN AND N-ACETYLGLUCOSAMINE-1-PHOSPHODIESTER ALPHA-N-ACETYLGLUCOSAMINIDASE"/>
    <property type="match status" value="1"/>
</dbReference>
<evidence type="ECO:0000256" key="3">
    <source>
        <dbReference type="ARBA" id="ARBA00009385"/>
    </source>
</evidence>
<dbReference type="InterPro" id="IPR022385">
    <property type="entry name" value="Rhs_assc_core"/>
</dbReference>
<evidence type="ECO:0000259" key="13">
    <source>
        <dbReference type="PROSITE" id="PS50026"/>
    </source>
</evidence>
<comment type="subcellular location">
    <subcellularLocation>
        <location evidence="2">Cell membrane</location>
    </subcellularLocation>
    <subcellularLocation>
        <location evidence="1">Membrane</location>
        <topology evidence="1">Single-pass membrane protein</topology>
    </subcellularLocation>
</comment>
<dbReference type="InterPro" id="IPR028916">
    <property type="entry name" value="Tox-GHH_dom"/>
</dbReference>
<dbReference type="InterPro" id="IPR000742">
    <property type="entry name" value="EGF"/>
</dbReference>
<evidence type="ECO:0000313" key="14">
    <source>
        <dbReference type="EMBL" id="KAH9373525.1"/>
    </source>
</evidence>
<dbReference type="InterPro" id="IPR057629">
    <property type="entry name" value="Teneurin1-4_GBD"/>
</dbReference>
<dbReference type="PANTHER" id="PTHR11219:SF69">
    <property type="entry name" value="TENEURIN-A"/>
    <property type="match status" value="1"/>
</dbReference>
<accession>A0A9J6GDE0</accession>
<dbReference type="Pfam" id="PF23093">
    <property type="entry name" value="GBD_Tenm3"/>
    <property type="match status" value="1"/>
</dbReference>
<dbReference type="InterPro" id="IPR051216">
    <property type="entry name" value="Teneurin"/>
</dbReference>
<evidence type="ECO:0000256" key="7">
    <source>
        <dbReference type="ARBA" id="ARBA00022737"/>
    </source>
</evidence>
<organism evidence="14 15">
    <name type="scientific">Haemaphysalis longicornis</name>
    <name type="common">Bush tick</name>
    <dbReference type="NCBI Taxonomy" id="44386"/>
    <lineage>
        <taxon>Eukaryota</taxon>
        <taxon>Metazoa</taxon>
        <taxon>Ecdysozoa</taxon>
        <taxon>Arthropoda</taxon>
        <taxon>Chelicerata</taxon>
        <taxon>Arachnida</taxon>
        <taxon>Acari</taxon>
        <taxon>Parasitiformes</taxon>
        <taxon>Ixodida</taxon>
        <taxon>Ixodoidea</taxon>
        <taxon>Ixodidae</taxon>
        <taxon>Haemaphysalinae</taxon>
        <taxon>Haemaphysalis</taxon>
    </lineage>
</organism>
<dbReference type="Gene3D" id="2.120.10.30">
    <property type="entry name" value="TolB, C-terminal domain"/>
    <property type="match status" value="1"/>
</dbReference>
<dbReference type="NCBIfam" id="TIGR03696">
    <property type="entry name" value="Rhs_assc_core"/>
    <property type="match status" value="1"/>
</dbReference>
<dbReference type="InterPro" id="IPR056823">
    <property type="entry name" value="TEN-like_YD-shell"/>
</dbReference>
<evidence type="ECO:0000256" key="4">
    <source>
        <dbReference type="ARBA" id="ARBA00022475"/>
    </source>
</evidence>
<reference evidence="14 15" key="1">
    <citation type="journal article" date="2020" name="Cell">
        <title>Large-Scale Comparative Analyses of Tick Genomes Elucidate Their Genetic Diversity and Vector Capacities.</title>
        <authorList>
            <consortium name="Tick Genome and Microbiome Consortium (TIGMIC)"/>
            <person name="Jia N."/>
            <person name="Wang J."/>
            <person name="Shi W."/>
            <person name="Du L."/>
            <person name="Sun Y."/>
            <person name="Zhan W."/>
            <person name="Jiang J.F."/>
            <person name="Wang Q."/>
            <person name="Zhang B."/>
            <person name="Ji P."/>
            <person name="Bell-Sakyi L."/>
            <person name="Cui X.M."/>
            <person name="Yuan T.T."/>
            <person name="Jiang B.G."/>
            <person name="Yang W.F."/>
            <person name="Lam T.T."/>
            <person name="Chang Q.C."/>
            <person name="Ding S.J."/>
            <person name="Wang X.J."/>
            <person name="Zhu J.G."/>
            <person name="Ruan X.D."/>
            <person name="Zhao L."/>
            <person name="Wei J.T."/>
            <person name="Ye R.Z."/>
            <person name="Que T.C."/>
            <person name="Du C.H."/>
            <person name="Zhou Y.H."/>
            <person name="Cheng J.X."/>
            <person name="Dai P.F."/>
            <person name="Guo W.B."/>
            <person name="Han X.H."/>
            <person name="Huang E.J."/>
            <person name="Li L.F."/>
            <person name="Wei W."/>
            <person name="Gao Y.C."/>
            <person name="Liu J.Z."/>
            <person name="Shao H.Z."/>
            <person name="Wang X."/>
            <person name="Wang C.C."/>
            <person name="Yang T.C."/>
            <person name="Huo Q.B."/>
            <person name="Li W."/>
            <person name="Chen H.Y."/>
            <person name="Chen S.E."/>
            <person name="Zhou L.G."/>
            <person name="Ni X.B."/>
            <person name="Tian J.H."/>
            <person name="Sheng Y."/>
            <person name="Liu T."/>
            <person name="Pan Y.S."/>
            <person name="Xia L.Y."/>
            <person name="Li J."/>
            <person name="Zhao F."/>
            <person name="Cao W.C."/>
        </authorList>
    </citation>
    <scope>NUCLEOTIDE SEQUENCE [LARGE SCALE GENOMIC DNA]</scope>
    <source>
        <strain evidence="14">HaeL-2018</strain>
    </source>
</reference>
<dbReference type="Pfam" id="PF15636">
    <property type="entry name" value="Tox-GHH"/>
    <property type="match status" value="1"/>
</dbReference>
<dbReference type="Gene3D" id="2.10.25.10">
    <property type="entry name" value="Laminin"/>
    <property type="match status" value="5"/>
</dbReference>
<dbReference type="Gene3D" id="2.180.10.10">
    <property type="entry name" value="RHS repeat-associated core"/>
    <property type="match status" value="2"/>
</dbReference>
<proteinExistence type="inferred from homology"/>
<dbReference type="PROSITE" id="PS01186">
    <property type="entry name" value="EGF_2"/>
    <property type="match status" value="2"/>
</dbReference>
<dbReference type="Pfam" id="PF25024">
    <property type="entry name" value="EGF_TEN"/>
    <property type="match status" value="1"/>
</dbReference>
<dbReference type="Pfam" id="PF25021">
    <property type="entry name" value="TEN_NHL"/>
    <property type="match status" value="1"/>
</dbReference>
<keyword evidence="5 11" id="KW-0245">EGF-like domain</keyword>
<protein>
    <recommendedName>
        <fullName evidence="13">EGF-like domain-containing protein</fullName>
    </recommendedName>
</protein>
<keyword evidence="4" id="KW-1003">Cell membrane</keyword>
<feature type="domain" description="EGF-like" evidence="13">
    <location>
        <begin position="365"/>
        <end position="396"/>
    </location>
</feature>
<feature type="disulfide bond" evidence="11">
    <location>
        <begin position="369"/>
        <end position="379"/>
    </location>
</feature>
<dbReference type="PROSITE" id="PS50026">
    <property type="entry name" value="EGF_3"/>
    <property type="match status" value="1"/>
</dbReference>
<dbReference type="EMBL" id="JABSTR010000006">
    <property type="protein sequence ID" value="KAH9373525.1"/>
    <property type="molecule type" value="Genomic_DNA"/>
</dbReference>
<evidence type="ECO:0000256" key="9">
    <source>
        <dbReference type="ARBA" id="ARBA00023136"/>
    </source>
</evidence>
<dbReference type="Pfam" id="PF25020">
    <property type="entry name" value="TTR_TEN1-4"/>
    <property type="match status" value="1"/>
</dbReference>
<dbReference type="GO" id="GO:0005886">
    <property type="term" value="C:plasma membrane"/>
    <property type="evidence" value="ECO:0007669"/>
    <property type="project" value="UniProtKB-SubCell"/>
</dbReference>
<keyword evidence="6" id="KW-0812">Transmembrane</keyword>
<dbReference type="Pfam" id="PF23106">
    <property type="entry name" value="EGF_Teneurin"/>
    <property type="match status" value="1"/>
</dbReference>
<dbReference type="SUPFAM" id="SSF49464">
    <property type="entry name" value="Carboxypeptidase regulatory domain-like"/>
    <property type="match status" value="1"/>
</dbReference>
<dbReference type="FunFam" id="2.10.25.10:FF:000013">
    <property type="entry name" value="Teneurin transmembrane protein 4"/>
    <property type="match status" value="1"/>
</dbReference>
<feature type="region of interest" description="Disordered" evidence="12">
    <location>
        <begin position="1"/>
        <end position="49"/>
    </location>
</feature>
<dbReference type="VEuPathDB" id="VectorBase:HLOH_054363"/>
<feature type="compositionally biased region" description="Low complexity" evidence="12">
    <location>
        <begin position="1"/>
        <end position="15"/>
    </location>
</feature>
<feature type="region of interest" description="Disordered" evidence="12">
    <location>
        <begin position="2087"/>
        <end position="2110"/>
    </location>
</feature>
<comment type="caution">
    <text evidence="11">Lacks conserved residue(s) required for the propagation of feature annotation.</text>
</comment>
<dbReference type="SUPFAM" id="SSF101898">
    <property type="entry name" value="NHL repeat"/>
    <property type="match status" value="1"/>
</dbReference>
<comment type="caution">
    <text evidence="14">The sequence shown here is derived from an EMBL/GenBank/DDBJ whole genome shotgun (WGS) entry which is preliminary data.</text>
</comment>
<feature type="disulfide bond" evidence="11">
    <location>
        <begin position="386"/>
        <end position="395"/>
    </location>
</feature>
<dbReference type="Proteomes" id="UP000821853">
    <property type="component" value="Chromosome 4"/>
</dbReference>
<dbReference type="Pfam" id="PF25023">
    <property type="entry name" value="TEN_YD-shell"/>
    <property type="match status" value="1"/>
</dbReference>
<sequence length="2300" mass="254805">MESLRPYAAAAESWPESPPEPAPAVPPRNAYAEPPSYSETTGPMVPPAASRVNPQLIIEAPPASPPGAPLAALTRLRPRGGWQWACLALAALAAALNRGAGVVAAAGPAGPCSVLLQEAREPAPLGARHTHHLEPHDAWNVRFEQPEAAFVRFNVTAPQGARLALLARRNEPPSLTARDLAEVVATTGGHRSAVLEEVDLIHFLEPGTWYLSLINDDSQPVSLAFHPSVAHSVCPVLCGGHGRLVQGRCRCEPGWKGAECAHCEKPDCPDPECGARGVCVQGRCWCRPGWRGANCSEPDERLSRCLPDCSKHGVYDLEREACVCFEEWTGDDCSRAKCELDCGERGRCEEGRCHCEQGWTGGRCELRECDPRCLQHGQCNNGTCVCIQGWMGQHCTLDGCPEGCHSHGHVPQETQCSDKLDNDQDGLVDCADSECCYRPECAESLLCLSSPEPQDILLRKQPPAVTASFYQRMKFLIEEESVQSYSHRDEYSESRVSVIRGRVTGKEGNGIVGIRVSVATDPQFGFTLTRNDGWFDILVNGGGAVTLQFQRNPFHPIKRTVLVPWNSIVVMGRVEMAVLQGEPADAPDGVQQQAHCEAHSYQQMRPVLYQSAAAFRRLRRLGRSGLRLVYRSGQAPGYLATLHLRLTPSAVPRDLRLVHLRIVVEGILFERTFEADPDNRRNVYKQKVYGLARVLVSLGYEYGSCERPVWSTQSTTLPGYDMDVSELGGWNLDVHHRYNFQQGVLQRGDGSALYLARAPRVMALLAGTGEPRPLLCAADCSGGPARLQRLLAPSALAAGPDGSVYVADLNLVRRVTPEGQLYTVLRLRGAGDASCQLTLSPTDGHLYVSDAERHQVLRVHSLDKVDDPDSNFDVVVGSGERCLPRDSCGDGRPALEAKLAYPKGLAVAVDNSLYVADGSSIRVVDSRGIIDTLLGDARGRRRWRPFPCAGALPLAEAKLRWPTELAINPLDDSLHFIDDHMVLRLTADQRLLVVAGQPERPLGALVSLAFGPTGELYVAEVDDQERQSSELRAVAALAVTSDGVLHVADLGRRQVFSALPYLPEPDEQQEYQIAQPDSHELFVFNKYGQHVVTRSLLTGKAKYTFLYNVNTSFGKLSAVTDTSGNKVAFLRDSANSLHTIETARGHKCRVHVAQDKLLESFVDPDGLQTHFQYEPGGLLSSRYDAAGVTFHYGYDEAGRLSQVVTPSGRVRRLSFALAPSGAASVRVADLEVTVRPGGSVLCSRGGLAPEAVAPRPDGGLLLATPWEAAALLWEAGPHRVLAHLLPVQAGMFPVPLRRTLLWHGRPSELRLEWRYELKLASREQRAIAAVERVLLVNGSQYLTAEYDWVAAREIIYNGSRRPLLVVQYDSFARPVQWLPTGGSRLPLNAAYDRLGRPSGWQRGPVGRSLAYDRLGRLVEVRAADGGALRYAYEAGASQPSRVLLPSGRTFAFDYDEHGGLEHVLTPRDGARHSFLLLASIGFYRLSYTAPGGAGAYVLQLDDRGLPLLRIFPGDRGRVLYRYNALAQPTEAVFGGGKVQRNYTAEGLVRAESWSEQDVQVRHEYFYEGPLLSQCVARFYSQFQLTTAHFQYRYDARLRLRALGVRVGTLQFAETELAFSPGGRLVQLDAFRLAGPPGNETFSDGTGSFARQLDPLGRPQLAALRVADKELFRMELQYDARGRVAQTRTLMRLAGGVQLRTHNFSYDADGQLTEMLGKDHWRFAYDAGGNIVTMQYMGNKIEILHDAGDHVLRFGETPFVVDGRGFVVQRGEERFAYNTRGQLVRAERARRGRYEVRYFYDARGRLAMRKDHLGNMTQFFYADPARPRLVTHVYNNADGRGMTLLYDERGFLLQLRLNNRDALYVACDQAGSPTLVFDRHGEALKEVYRGPYGHIIYDSAPLLYVPVDFRGGILDPLTGLVHFGERIYDSLMGRWMTPQWERALRLRDVRDLHLYQFNRNDPVNLRQPEDAPDAELLLRRAPSAARLAEAWARSVAAVPSMPEELFRRQLLAVRAESETSVFFSAQIWRRGWRARAWGCPGSVWTGRPDWFQPKASRSELPWQLPAVSGVACATRRRLWGFSQLSSVEPSALGGGRRPEEELPPRPRLSSAAVPFGRGLSVSRADGGRAVVRAAERADPIRRDVFASVFNNSHLVDLHPVLQGRDAFYFVKDSAWRFHEDVTQLQRLGAAVNTTVHQGDVSDVRLHTPHAVLNLRYGAPADRERQRILWHAKKHALSQRWAHERQLLLADPHGGAPWSDQDKEHILRSGSAPGYRADYFHPVDTYPELADDPSNLVFRKLS</sequence>
<name>A0A9J6GDE0_HAELO</name>
<dbReference type="Pfam" id="PF24329">
    <property type="entry name" value="FN-plug_TEN1-4"/>
    <property type="match status" value="1"/>
</dbReference>
<evidence type="ECO:0000256" key="5">
    <source>
        <dbReference type="ARBA" id="ARBA00022536"/>
    </source>
</evidence>
<keyword evidence="8" id="KW-1133">Transmembrane helix</keyword>
<evidence type="ECO:0000313" key="15">
    <source>
        <dbReference type="Proteomes" id="UP000821853"/>
    </source>
</evidence>
<dbReference type="PROSITE" id="PS00022">
    <property type="entry name" value="EGF_1"/>
    <property type="match status" value="3"/>
</dbReference>
<evidence type="ECO:0000256" key="1">
    <source>
        <dbReference type="ARBA" id="ARBA00004167"/>
    </source>
</evidence>
<evidence type="ECO:0000256" key="2">
    <source>
        <dbReference type="ARBA" id="ARBA00004236"/>
    </source>
</evidence>